<proteinExistence type="predicted"/>
<evidence type="ECO:0000256" key="1">
    <source>
        <dbReference type="SAM" id="MobiDB-lite"/>
    </source>
</evidence>
<dbReference type="PROSITE" id="PS51257">
    <property type="entry name" value="PROKAR_LIPOPROTEIN"/>
    <property type="match status" value="1"/>
</dbReference>
<evidence type="ECO:0000313" key="2">
    <source>
        <dbReference type="EMBL" id="WDZ85888.1"/>
    </source>
</evidence>
<evidence type="ECO:0000313" key="3">
    <source>
        <dbReference type="Proteomes" id="UP001219605"/>
    </source>
</evidence>
<sequence length="215" mass="22118">MRRWGHVTTTATTALLTAVALGVAGCGPVGGTTAADGTPTGAVEVVAALGAEGQALAALGFDADDLDVEPVAAASAPASSAPGSSAAPDGNTGGERAGDRPRRERIEQWREKRRARVLLRRNALHGEAVVQTKDGGTKTVVVQRGEVTAVDGDSMTVKSTDGFTLTWRFGDDLRVVERRTTVQPDQVKVGTKVGVAGAKDGDANVARLVLVPRAK</sequence>
<evidence type="ECO:0008006" key="4">
    <source>
        <dbReference type="Google" id="ProtNLM"/>
    </source>
</evidence>
<organism evidence="2 3">
    <name type="scientific">Micromonospora cathayae</name>
    <dbReference type="NCBI Taxonomy" id="3028804"/>
    <lineage>
        <taxon>Bacteria</taxon>
        <taxon>Bacillati</taxon>
        <taxon>Actinomycetota</taxon>
        <taxon>Actinomycetes</taxon>
        <taxon>Micromonosporales</taxon>
        <taxon>Micromonosporaceae</taxon>
        <taxon>Micromonospora</taxon>
    </lineage>
</organism>
<reference evidence="2 3" key="1">
    <citation type="submission" date="2023-02" db="EMBL/GenBank/DDBJ databases">
        <authorList>
            <person name="Mo P."/>
        </authorList>
    </citation>
    <scope>NUCLEOTIDE SEQUENCE [LARGE SCALE GENOMIC DNA]</scope>
    <source>
        <strain evidence="2 3">HUAS 3</strain>
    </source>
</reference>
<dbReference type="RefSeq" id="WP_275032650.1">
    <property type="nucleotide sequence ID" value="NZ_CP118615.1"/>
</dbReference>
<name>A0ABY7ZSN8_9ACTN</name>
<gene>
    <name evidence="2" type="ORF">PVK37_05510</name>
</gene>
<dbReference type="Proteomes" id="UP001219605">
    <property type="component" value="Chromosome"/>
</dbReference>
<keyword evidence="3" id="KW-1185">Reference proteome</keyword>
<feature type="region of interest" description="Disordered" evidence="1">
    <location>
        <begin position="73"/>
        <end position="108"/>
    </location>
</feature>
<accession>A0ABY7ZSN8</accession>
<feature type="compositionally biased region" description="Low complexity" evidence="1">
    <location>
        <begin position="73"/>
        <end position="88"/>
    </location>
</feature>
<protein>
    <recommendedName>
        <fullName evidence="4">DUF5666 domain-containing protein</fullName>
    </recommendedName>
</protein>
<feature type="compositionally biased region" description="Basic and acidic residues" evidence="1">
    <location>
        <begin position="96"/>
        <end position="108"/>
    </location>
</feature>
<dbReference type="EMBL" id="CP118615">
    <property type="protein sequence ID" value="WDZ85888.1"/>
    <property type="molecule type" value="Genomic_DNA"/>
</dbReference>